<dbReference type="EMBL" id="PVTT01000002">
    <property type="protein sequence ID" value="PRY92641.1"/>
    <property type="molecule type" value="Genomic_DNA"/>
</dbReference>
<comment type="caution">
    <text evidence="3">The sequence shown here is derived from an EMBL/GenBank/DDBJ whole genome shotgun (WGS) entry which is preliminary data.</text>
</comment>
<dbReference type="AlphaFoldDB" id="A0A2T0X129"/>
<accession>A0A2T0X129</accession>
<dbReference type="InterPro" id="IPR027051">
    <property type="entry name" value="XdhC_Rossmann_dom"/>
</dbReference>
<dbReference type="Pfam" id="PF13478">
    <property type="entry name" value="XdhC_C"/>
    <property type="match status" value="1"/>
</dbReference>
<keyword evidence="4" id="KW-1185">Reference proteome</keyword>
<evidence type="ECO:0000259" key="2">
    <source>
        <dbReference type="Pfam" id="PF13478"/>
    </source>
</evidence>
<protein>
    <submittedName>
        <fullName evidence="3">Molybdenum cofactor sulfurylase</fullName>
    </submittedName>
</protein>
<sequence length="297" mass="30398">MDRRALQAALDAHGPLARVVVAATKGSAPREAGADMLVWKGGQDGTIGGGTLEWEAARAARRVLAEGAPPRLARHALGPDMGQCCGGAVWLVTEALRAAPPPGPRRLPLGPAPAPGPSSPAPALGLGVRLEGGCLLETVTEGPAERLVIWGAGHVGRALAATLAPLRRWEVLVADAPARLDPAPAGLPLPAADLPALARTLPPDAHHLVVTHSHDLDLALCDALLRRGFLSCGLIGSATKRARFDRRLSALGHAAPFERILCPIGDRRLGKHPQAIAIGVAATMLDPAGAGGLARAG</sequence>
<feature type="domain" description="XdhC Rossmann" evidence="2">
    <location>
        <begin position="147"/>
        <end position="283"/>
    </location>
</feature>
<dbReference type="InterPro" id="IPR014308">
    <property type="entry name" value="Xanthine_DH_XdhC"/>
</dbReference>
<dbReference type="RefSeq" id="WP_106160322.1">
    <property type="nucleotide sequence ID" value="NZ_PVTT01000002.1"/>
</dbReference>
<dbReference type="NCBIfam" id="TIGR02964">
    <property type="entry name" value="xanthine_xdhC"/>
    <property type="match status" value="1"/>
</dbReference>
<name>A0A2T0X129_9RHOB</name>
<dbReference type="InterPro" id="IPR052698">
    <property type="entry name" value="MoCofactor_Util/Proc"/>
</dbReference>
<feature type="domain" description="XdhC- CoxI" evidence="1">
    <location>
        <begin position="10"/>
        <end position="70"/>
    </location>
</feature>
<reference evidence="3 4" key="1">
    <citation type="submission" date="2018-03" db="EMBL/GenBank/DDBJ databases">
        <title>Genomic Encyclopedia of Archaeal and Bacterial Type Strains, Phase II (KMG-II): from individual species to whole genera.</title>
        <authorList>
            <person name="Goeker M."/>
        </authorList>
    </citation>
    <scope>NUCLEOTIDE SEQUENCE [LARGE SCALE GENOMIC DNA]</scope>
    <source>
        <strain evidence="3 4">DSM 29318</strain>
    </source>
</reference>
<evidence type="ECO:0000313" key="4">
    <source>
        <dbReference type="Proteomes" id="UP000238801"/>
    </source>
</evidence>
<organism evidence="3 4">
    <name type="scientific">Hasllibacter halocynthiae</name>
    <dbReference type="NCBI Taxonomy" id="595589"/>
    <lineage>
        <taxon>Bacteria</taxon>
        <taxon>Pseudomonadati</taxon>
        <taxon>Pseudomonadota</taxon>
        <taxon>Alphaproteobacteria</taxon>
        <taxon>Rhodobacterales</taxon>
        <taxon>Roseobacteraceae</taxon>
        <taxon>Hasllibacter</taxon>
    </lineage>
</organism>
<dbReference type="OrthoDB" id="61481at2"/>
<dbReference type="Pfam" id="PF02625">
    <property type="entry name" value="XdhC_CoxI"/>
    <property type="match status" value="1"/>
</dbReference>
<dbReference type="PANTHER" id="PTHR30388:SF6">
    <property type="entry name" value="XANTHINE DEHYDROGENASE SUBUNIT A-RELATED"/>
    <property type="match status" value="1"/>
</dbReference>
<dbReference type="Gene3D" id="3.40.50.720">
    <property type="entry name" value="NAD(P)-binding Rossmann-like Domain"/>
    <property type="match status" value="1"/>
</dbReference>
<evidence type="ECO:0000259" key="1">
    <source>
        <dbReference type="Pfam" id="PF02625"/>
    </source>
</evidence>
<dbReference type="Proteomes" id="UP000238801">
    <property type="component" value="Unassembled WGS sequence"/>
</dbReference>
<evidence type="ECO:0000313" key="3">
    <source>
        <dbReference type="EMBL" id="PRY92641.1"/>
    </source>
</evidence>
<dbReference type="InterPro" id="IPR003777">
    <property type="entry name" value="XdhC_CoxI"/>
</dbReference>
<dbReference type="PANTHER" id="PTHR30388">
    <property type="entry name" value="ALDEHYDE OXIDOREDUCTASE MOLYBDENUM COFACTOR ASSEMBLY PROTEIN"/>
    <property type="match status" value="1"/>
</dbReference>
<gene>
    <name evidence="3" type="ORF">BCF33_1492</name>
</gene>
<proteinExistence type="predicted"/>